<reference evidence="5" key="1">
    <citation type="submission" date="2023-06" db="EMBL/GenBank/DDBJ databases">
        <title>Survivors Of The Sea: Transcriptome response of Skeletonema marinoi to long-term dormancy.</title>
        <authorList>
            <person name="Pinder M.I.M."/>
            <person name="Kourtchenko O."/>
            <person name="Robertson E.K."/>
            <person name="Larsson T."/>
            <person name="Maumus F."/>
            <person name="Osuna-Cruz C.M."/>
            <person name="Vancaester E."/>
            <person name="Stenow R."/>
            <person name="Vandepoele K."/>
            <person name="Ploug H."/>
            <person name="Bruchert V."/>
            <person name="Godhe A."/>
            <person name="Topel M."/>
        </authorList>
    </citation>
    <scope>NUCLEOTIDE SEQUENCE</scope>
    <source>
        <strain evidence="5">R05AC</strain>
    </source>
</reference>
<comment type="caution">
    <text evidence="5">The sequence shown here is derived from an EMBL/GenBank/DDBJ whole genome shotgun (WGS) entry which is preliminary data.</text>
</comment>
<accession>A0AAD8YMY3</accession>
<dbReference type="PANTHER" id="PTHR10048:SF22">
    <property type="entry name" value="PHOSPHATIDYLINOSITOL 4-KINASE BETA"/>
    <property type="match status" value="1"/>
</dbReference>
<dbReference type="GO" id="GO:0016020">
    <property type="term" value="C:membrane"/>
    <property type="evidence" value="ECO:0007669"/>
    <property type="project" value="TreeGrafter"/>
</dbReference>
<keyword evidence="2" id="KW-0418">Kinase</keyword>
<evidence type="ECO:0000256" key="1">
    <source>
        <dbReference type="ARBA" id="ARBA00022679"/>
    </source>
</evidence>
<dbReference type="InterPro" id="IPR000403">
    <property type="entry name" value="PI3/4_kinase_cat_dom"/>
</dbReference>
<feature type="domain" description="PI3K/PI4K catalytic" evidence="4">
    <location>
        <begin position="1424"/>
        <end position="1729"/>
    </location>
</feature>
<dbReference type="EMBL" id="JATAAI010000001">
    <property type="protein sequence ID" value="KAK1748235.1"/>
    <property type="molecule type" value="Genomic_DNA"/>
</dbReference>
<keyword evidence="6" id="KW-1185">Reference proteome</keyword>
<dbReference type="InterPro" id="IPR057754">
    <property type="entry name" value="PI4-kinase_beta/PIK1_cat"/>
</dbReference>
<protein>
    <submittedName>
        <fullName evidence="5">Phosphatidylinositol 4-kinase</fullName>
        <ecNumber evidence="5">2.7.1.67</ecNumber>
    </submittedName>
</protein>
<evidence type="ECO:0000313" key="5">
    <source>
        <dbReference type="EMBL" id="KAK1748235.1"/>
    </source>
</evidence>
<dbReference type="PROSITE" id="PS50290">
    <property type="entry name" value="PI3_4_KINASE_3"/>
    <property type="match status" value="1"/>
</dbReference>
<sequence length="1745" mass="191936">MSPYPAIHRNGACTGSLWKSHSRIISTSNPLPKADEGSSPTAAAALLSLDGFLAEANERQRAHEFCVLVGNTLWSFSDVWAYAKGDPPTSEIKIVGASAWNPPSITTKKSSFLSPQKGSPNKDFASLSSEVSSSPAKSADFLLVTYSGTHVRCSAPTPLDKDVWLAALHAGLEGTILDNRIETLAVLSKQRSSSSKQKASKQSNGNDPYQKIESFEETNRSCRGLRSRTKSGMLVQSAIDIAMEAFQSELSTKTIVPPLPKVEARNVRLAHLKKKRNGSIHSYDSGYNATSEQASCHKTGYRSPCDDWSSPPSEIHCTACGKYPPEHAMRIDAAPLPEYGMEVRVDLCHDCSIAQGVLRHVRYLGWLYEVESSGRAAILVAWEEVKEVMERIQWENAGLDSEEEEATNERTCARVESNRKNGLTSINFGSPNKEGVEKEMSDVALDDSDCSGNNSEGGLFESFPPPPPFIPKTETERHTDEACADALLDLVCAGSFIEYRQRSSVLDSLCHGLESGGRGFAPEFLESIEEFAQAAESTFFYGVELECEDGADDAVMHHRQRVGLKKEAFKVAGDMSAAIKLLYEYALPPDRGLLPQIKRYSLSQLRDNSDMLAAILEFFLDLCDEGQLEAVSFFWPQLCHIHMQMLPPRGVEEMIRVELMEDFLLTVATRYSVHLALDLVWGLTADLEESLSSSNCHPTSRLRRFAVLRFVSELESLLFDFEGGWGGGGVSLNGMMSPSDHQAGQLRGAMSILQLYRRFGSHYLTRSVRLEKLKAEALEALGEYPSSIDESSQVRADIAKNAAYFSSHISFARKLGDIAEKLRFMDVPKRSKVLELEFKELNASGKILGGDPLNRPVLGRVYKAVKIPINEGHVFRSKERTPVLFLTELVPEILPSQMSKEIIEPVSPKNGCSYIETDNSTEVSSPREDDAVSNMDEVPCNENSRPVSEDDYIKCDENKSEEEEMDMEVQESLTSIDNFVTSHDVDDASNEDECDAEEPAADEVEDPVAEAIEGIVSKVIEAGEKQKAQEDLIDDGETSQTSQLSPTDDQQPNDHASNDGDEMEITKASLDDVLSCPRTPSFHRRAVSESLHSATTHGVLALTPRATEATTVTKEGKEMITDMIADLIETKHMQLPSLDIDVRQRTASIDSAVDSKREVFDRAHLQQNTISPVTNASSDKPIESDEVTAPASDASEGSIVKLPPGIKRENTTKISALGSVYSNSVRSNDSTEFSRSAGIHLSADKQFRRDVLFAIMERGMRGSNVIARGAANAARRAVQTMDRNRAIALMNEATGDGNNQESHSVESVKRPTQVNWNSSDITISASIDEDEVMEALRLLIIQNRVAQENLSAENAVRSSEAITAPVDPDTPERGQKGVDAGEVDHRLAGCGRISSSVLSALRLWKGGIVSNGELLELVQKDLQFIKQAAIFGSSDESKLIEDSAFWGRFSFGERWAEKKARLAASSPHGSLPGWDLAGSIVKSNDDLRQEAFVMQLIELCAEAFQTAGLDLWIHPYKIVATGRSTGIIECVRNAMSFDSLKKRPGYGTEGLLGHFQRMTEIAADPYKALNEAKENFVRSLAAYSLMSYLFLFKDRHNGNLLLDTAGHVIHIDFGFVFGIAPGGSFSLEQSTPFKLTEEMLEVMGGLESPLFSEFVTLFCCGFLALQAHADTFLTVVEITCKGSNFPCFDGKDPDEIVSKLRERFCPELSKSQTVAYALDLIKFATTSYGTKQYDYFQYLSQGIAT</sequence>
<evidence type="ECO:0000256" key="3">
    <source>
        <dbReference type="SAM" id="MobiDB-lite"/>
    </source>
</evidence>
<feature type="compositionally biased region" description="Polar residues" evidence="3">
    <location>
        <begin position="1038"/>
        <end position="1055"/>
    </location>
</feature>
<feature type="region of interest" description="Disordered" evidence="3">
    <location>
        <begin position="188"/>
        <end position="223"/>
    </location>
</feature>
<dbReference type="SUPFAM" id="SSF56112">
    <property type="entry name" value="Protein kinase-like (PK-like)"/>
    <property type="match status" value="1"/>
</dbReference>
<dbReference type="GO" id="GO:0004430">
    <property type="term" value="F:1-phosphatidylinositol 4-kinase activity"/>
    <property type="evidence" value="ECO:0007669"/>
    <property type="project" value="UniProtKB-EC"/>
</dbReference>
<dbReference type="GO" id="GO:0046854">
    <property type="term" value="P:phosphatidylinositol phosphate biosynthetic process"/>
    <property type="evidence" value="ECO:0007669"/>
    <property type="project" value="InterPro"/>
</dbReference>
<feature type="region of interest" description="Disordered" evidence="3">
    <location>
        <begin position="911"/>
        <end position="950"/>
    </location>
</feature>
<feature type="compositionally biased region" description="Polar residues" evidence="3">
    <location>
        <begin position="109"/>
        <end position="119"/>
    </location>
</feature>
<dbReference type="InterPro" id="IPR018936">
    <property type="entry name" value="PI3/4_kinase_CS"/>
</dbReference>
<dbReference type="GO" id="GO:0005737">
    <property type="term" value="C:cytoplasm"/>
    <property type="evidence" value="ECO:0007669"/>
    <property type="project" value="TreeGrafter"/>
</dbReference>
<proteinExistence type="predicted"/>
<dbReference type="Proteomes" id="UP001224775">
    <property type="component" value="Unassembled WGS sequence"/>
</dbReference>
<name>A0AAD8YMY3_9STRA</name>
<feature type="region of interest" description="Disordered" evidence="3">
    <location>
        <begin position="1026"/>
        <end position="1061"/>
    </location>
</feature>
<dbReference type="GO" id="GO:0048015">
    <property type="term" value="P:phosphatidylinositol-mediated signaling"/>
    <property type="evidence" value="ECO:0007669"/>
    <property type="project" value="TreeGrafter"/>
</dbReference>
<organism evidence="5 6">
    <name type="scientific">Skeletonema marinoi</name>
    <dbReference type="NCBI Taxonomy" id="267567"/>
    <lineage>
        <taxon>Eukaryota</taxon>
        <taxon>Sar</taxon>
        <taxon>Stramenopiles</taxon>
        <taxon>Ochrophyta</taxon>
        <taxon>Bacillariophyta</taxon>
        <taxon>Coscinodiscophyceae</taxon>
        <taxon>Thalassiosirophycidae</taxon>
        <taxon>Thalassiosirales</taxon>
        <taxon>Skeletonemataceae</taxon>
        <taxon>Skeletonema</taxon>
        <taxon>Skeletonema marinoi-dohrnii complex</taxon>
    </lineage>
</organism>
<dbReference type="InterPro" id="IPR011009">
    <property type="entry name" value="Kinase-like_dom_sf"/>
</dbReference>
<dbReference type="CDD" id="cd05168">
    <property type="entry name" value="PI4Kc_III_beta"/>
    <property type="match status" value="1"/>
</dbReference>
<dbReference type="InterPro" id="IPR015433">
    <property type="entry name" value="PI3/4_kinase"/>
</dbReference>
<feature type="region of interest" description="Disordered" evidence="3">
    <location>
        <begin position="1170"/>
        <end position="1203"/>
    </location>
</feature>
<dbReference type="EC" id="2.7.1.67" evidence="5"/>
<evidence type="ECO:0000313" key="6">
    <source>
        <dbReference type="Proteomes" id="UP001224775"/>
    </source>
</evidence>
<dbReference type="Gene3D" id="1.10.1070.11">
    <property type="entry name" value="Phosphatidylinositol 3-/4-kinase, catalytic domain"/>
    <property type="match status" value="1"/>
</dbReference>
<dbReference type="SMART" id="SM00146">
    <property type="entry name" value="PI3Kc"/>
    <property type="match status" value="1"/>
</dbReference>
<evidence type="ECO:0000259" key="4">
    <source>
        <dbReference type="PROSITE" id="PS50290"/>
    </source>
</evidence>
<dbReference type="PANTHER" id="PTHR10048">
    <property type="entry name" value="PHOSPHATIDYLINOSITOL KINASE"/>
    <property type="match status" value="1"/>
</dbReference>
<feature type="compositionally biased region" description="Low complexity" evidence="3">
    <location>
        <begin position="188"/>
        <end position="203"/>
    </location>
</feature>
<evidence type="ECO:0000256" key="2">
    <source>
        <dbReference type="ARBA" id="ARBA00022777"/>
    </source>
</evidence>
<feature type="compositionally biased region" description="Acidic residues" evidence="3">
    <location>
        <begin position="987"/>
        <end position="1007"/>
    </location>
</feature>
<feature type="region of interest" description="Disordered" evidence="3">
    <location>
        <begin position="1356"/>
        <end position="1377"/>
    </location>
</feature>
<dbReference type="Pfam" id="PF00454">
    <property type="entry name" value="PI3_PI4_kinase"/>
    <property type="match status" value="1"/>
</dbReference>
<dbReference type="PROSITE" id="PS00915">
    <property type="entry name" value="PI3_4_KINASE_1"/>
    <property type="match status" value="1"/>
</dbReference>
<gene>
    <name evidence="5" type="ORF">QTG54_000174</name>
</gene>
<dbReference type="InterPro" id="IPR036940">
    <property type="entry name" value="PI3/4_kinase_cat_sf"/>
</dbReference>
<keyword evidence="1 5" id="KW-0808">Transferase</keyword>
<feature type="region of interest" description="Disordered" evidence="3">
    <location>
        <begin position="983"/>
        <end position="1007"/>
    </location>
</feature>
<feature type="region of interest" description="Disordered" evidence="3">
    <location>
        <begin position="109"/>
        <end position="128"/>
    </location>
</feature>
<dbReference type="Gene3D" id="3.30.1010.10">
    <property type="entry name" value="Phosphatidylinositol 3-kinase Catalytic Subunit, Chain A, domain 4"/>
    <property type="match status" value="1"/>
</dbReference>